<name>A0A510IDE0_9VIBR</name>
<dbReference type="Pfam" id="PF05929">
    <property type="entry name" value="Phage_GPO"/>
    <property type="match status" value="1"/>
</dbReference>
<reference evidence="3" key="1">
    <citation type="submission" date="2019-07" db="EMBL/GenBank/DDBJ databases">
        <title>Complete Genome Sequences of Vibrion rotiferianus strain AM7.</title>
        <authorList>
            <person name="Miyazaki K."/>
            <person name="Wiseschart A."/>
            <person name="Pootanakit K."/>
            <person name="Ishimori K."/>
            <person name="Kitahara K."/>
        </authorList>
    </citation>
    <scope>NUCLEOTIDE SEQUENCE [LARGE SCALE GENOMIC DNA]</scope>
    <source>
        <strain evidence="3">AM7</strain>
    </source>
</reference>
<gene>
    <name evidence="2" type="ORF">VroAM7_44670</name>
</gene>
<dbReference type="EMBL" id="AP019799">
    <property type="protein sequence ID" value="BBL91814.1"/>
    <property type="molecule type" value="Genomic_DNA"/>
</dbReference>
<evidence type="ECO:0008006" key="4">
    <source>
        <dbReference type="Google" id="ProtNLM"/>
    </source>
</evidence>
<dbReference type="AlphaFoldDB" id="A0A510IDE0"/>
<dbReference type="Proteomes" id="UP000315115">
    <property type="component" value="Chromosome 2"/>
</dbReference>
<protein>
    <recommendedName>
        <fullName evidence="4">Capsid protein</fullName>
    </recommendedName>
</protein>
<sequence>MSKTSDWNIVATEGATVDGRQISAAQIKEMGESYSPALYAALIWPEHSRSHWNVFEGNNWGEVPEVKAEKRAGKLRLLAKITPNELLLSANKKGQKLYTSIEMHPDFQGAGRAYLIGLAVTDSPASTGTTRLKFSRQAGETQEIETDSLEQIDLSEFYSVNPLAQAFATIASYFQSGGELPETPTEQPEPEETEVTEAQLKAALKEQFGVLKEDLKTELKNELKQEFGQQTPETPEPEQKPEGTTVEQFSAVVSTAIEPLMEKVSGLETKFNALSQEVPNQEPKGEGAAEDTSHFA</sequence>
<feature type="region of interest" description="Disordered" evidence="1">
    <location>
        <begin position="272"/>
        <end position="296"/>
    </location>
</feature>
<dbReference type="RefSeq" id="WP_143694014.1">
    <property type="nucleotide sequence ID" value="NZ_AP019799.1"/>
</dbReference>
<dbReference type="InterPro" id="IPR009228">
    <property type="entry name" value="Capsid_scaffold_GpO"/>
</dbReference>
<organism evidence="2 3">
    <name type="scientific">Vibrio rotiferianus</name>
    <dbReference type="NCBI Taxonomy" id="190895"/>
    <lineage>
        <taxon>Bacteria</taxon>
        <taxon>Pseudomonadati</taxon>
        <taxon>Pseudomonadota</taxon>
        <taxon>Gammaproteobacteria</taxon>
        <taxon>Vibrionales</taxon>
        <taxon>Vibrionaceae</taxon>
        <taxon>Vibrio</taxon>
    </lineage>
</organism>
<evidence type="ECO:0000313" key="3">
    <source>
        <dbReference type="Proteomes" id="UP000315115"/>
    </source>
</evidence>
<evidence type="ECO:0000313" key="2">
    <source>
        <dbReference type="EMBL" id="BBL91814.1"/>
    </source>
</evidence>
<evidence type="ECO:0000256" key="1">
    <source>
        <dbReference type="SAM" id="MobiDB-lite"/>
    </source>
</evidence>
<feature type="compositionally biased region" description="Basic and acidic residues" evidence="1">
    <location>
        <begin position="283"/>
        <end position="296"/>
    </location>
</feature>
<feature type="region of interest" description="Disordered" evidence="1">
    <location>
        <begin position="224"/>
        <end position="247"/>
    </location>
</feature>
<proteinExistence type="predicted"/>
<accession>A0A510IDE0</accession>